<name>G4ZD72_PHYSP</name>
<dbReference type="GeneID" id="20639401"/>
<feature type="region of interest" description="Disordered" evidence="2">
    <location>
        <begin position="174"/>
        <end position="274"/>
    </location>
</feature>
<dbReference type="OMA" id="HCHADYI"/>
<feature type="domain" description="FHA" evidence="3">
    <location>
        <begin position="42"/>
        <end position="94"/>
    </location>
</feature>
<dbReference type="SMART" id="SM00240">
    <property type="entry name" value="FHA"/>
    <property type="match status" value="1"/>
</dbReference>
<dbReference type="RefSeq" id="XP_009525538.1">
    <property type="nucleotide sequence ID" value="XM_009527243.1"/>
</dbReference>
<dbReference type="InterPro" id="IPR008984">
    <property type="entry name" value="SMAD_FHA_dom_sf"/>
</dbReference>
<feature type="compositionally biased region" description="Low complexity" evidence="2">
    <location>
        <begin position="183"/>
        <end position="202"/>
    </location>
</feature>
<dbReference type="SUPFAM" id="SSF49879">
    <property type="entry name" value="SMAD/FHA domain"/>
    <property type="match status" value="1"/>
</dbReference>
<dbReference type="InParanoid" id="G4ZD72"/>
<reference evidence="4 5" key="1">
    <citation type="journal article" date="2006" name="Science">
        <title>Phytophthora genome sequences uncover evolutionary origins and mechanisms of pathogenesis.</title>
        <authorList>
            <person name="Tyler B.M."/>
            <person name="Tripathy S."/>
            <person name="Zhang X."/>
            <person name="Dehal P."/>
            <person name="Jiang R.H."/>
            <person name="Aerts A."/>
            <person name="Arredondo F.D."/>
            <person name="Baxter L."/>
            <person name="Bensasson D."/>
            <person name="Beynon J.L."/>
            <person name="Chapman J."/>
            <person name="Damasceno C.M."/>
            <person name="Dorrance A.E."/>
            <person name="Dou D."/>
            <person name="Dickerman A.W."/>
            <person name="Dubchak I.L."/>
            <person name="Garbelotto M."/>
            <person name="Gijzen M."/>
            <person name="Gordon S.G."/>
            <person name="Govers F."/>
            <person name="Grunwald N.J."/>
            <person name="Huang W."/>
            <person name="Ivors K.L."/>
            <person name="Jones R.W."/>
            <person name="Kamoun S."/>
            <person name="Krampis K."/>
            <person name="Lamour K.H."/>
            <person name="Lee M.K."/>
            <person name="McDonald W.H."/>
            <person name="Medina M."/>
            <person name="Meijer H.J."/>
            <person name="Nordberg E.K."/>
            <person name="Maclean D.J."/>
            <person name="Ospina-Giraldo M.D."/>
            <person name="Morris P.F."/>
            <person name="Phuntumart V."/>
            <person name="Putnam N.H."/>
            <person name="Rash S."/>
            <person name="Rose J.K."/>
            <person name="Sakihama Y."/>
            <person name="Salamov A.A."/>
            <person name="Savidor A."/>
            <person name="Scheuring C.F."/>
            <person name="Smith B.M."/>
            <person name="Sobral B.W."/>
            <person name="Terry A."/>
            <person name="Torto-Alalibo T.A."/>
            <person name="Win J."/>
            <person name="Xu Z."/>
            <person name="Zhang H."/>
            <person name="Grigoriev I.V."/>
            <person name="Rokhsar D.S."/>
            <person name="Boore J.L."/>
        </authorList>
    </citation>
    <scope>NUCLEOTIDE SEQUENCE [LARGE SCALE GENOMIC DNA]</scope>
    <source>
        <strain evidence="4 5">P6497</strain>
    </source>
</reference>
<dbReference type="CDD" id="cd00060">
    <property type="entry name" value="FHA"/>
    <property type="match status" value="1"/>
</dbReference>
<sequence length="718" mass="77235">MAASPPCCLRLEATRGPHSGSVHRYCYKDHAAPSPSSLARALSIGRKKRCWLRLPKDLEVSSVHAEFRLVQSGTGVALRDVKSTNGTKLNGSPLKPLQDYPLSDGDQVAVGRTSLRFVKVVHGSQCGEDGEVDTASVNASSAIAPASGSVLTSSASSSVAQPAAAPVVIVLDDESAEEREESAAASASASVSASASASASAAGPGDTDNRADQPDTEPAYDDLVPKPLNSVVGSDDEEESKKDDVESSLKKKSKGDKEVKCRTGGVDESTPEEATCTVCKATIGLLDLLEQQAHLNECLGGRVAVKATSAEEVKPKSRKRANAAGGAIRAKKPRKPKAGDGAGDDAAAVPKPRKPRKRKRANAGESIELALALNGNPKMNKEQQTDMQLKATKKKLEELDAQMAKLAKRRVNLVKTLNRLERAKEKLRKSQVLPPGKVTKFLDLKAALDAIFPGDREAHPVHRYTSDKEAEGGSVVAKRYAPSKWSEAEDAMDFDEDKQAELAAVAAISMWARASQQLFGLQRDTLLYRNSVLRTFLDDHDDVNDDSFDLGNVDSADNDDEDAELEREIDSEARAETVSASESVDATSRWTPSVNDDVPVVVKRVFPNWQRDMAFLQDQTAEELEMALEAMNEAVAQVEEVVADDVEKNPGEDIEIKANEESVPTESAISSSKDQPPTGTEQRRACGYMAQVMTQLIAEKRKCAVLSNAQPDDELQKQ</sequence>
<evidence type="ECO:0000256" key="1">
    <source>
        <dbReference type="SAM" id="Coils"/>
    </source>
</evidence>
<feature type="compositionally biased region" description="Basic residues" evidence="2">
    <location>
        <begin position="351"/>
        <end position="361"/>
    </location>
</feature>
<feature type="coiled-coil region" evidence="1">
    <location>
        <begin position="382"/>
        <end position="433"/>
    </location>
</feature>
<dbReference type="Gene3D" id="2.60.200.20">
    <property type="match status" value="1"/>
</dbReference>
<evidence type="ECO:0000313" key="5">
    <source>
        <dbReference type="Proteomes" id="UP000002640"/>
    </source>
</evidence>
<dbReference type="Pfam" id="PF00498">
    <property type="entry name" value="FHA"/>
    <property type="match status" value="1"/>
</dbReference>
<dbReference type="AlphaFoldDB" id="G4ZD72"/>
<keyword evidence="5" id="KW-1185">Reference proteome</keyword>
<dbReference type="STRING" id="1094619.G4ZD72"/>
<evidence type="ECO:0000256" key="2">
    <source>
        <dbReference type="SAM" id="MobiDB-lite"/>
    </source>
</evidence>
<evidence type="ECO:0000313" key="4">
    <source>
        <dbReference type="EMBL" id="EGZ16480.1"/>
    </source>
</evidence>
<dbReference type="PROSITE" id="PS50006">
    <property type="entry name" value="FHA_DOMAIN"/>
    <property type="match status" value="1"/>
</dbReference>
<feature type="region of interest" description="Disordered" evidence="2">
    <location>
        <begin position="569"/>
        <end position="590"/>
    </location>
</feature>
<feature type="compositionally biased region" description="Basic and acidic residues" evidence="2">
    <location>
        <begin position="239"/>
        <end position="261"/>
    </location>
</feature>
<organism evidence="4 5">
    <name type="scientific">Phytophthora sojae (strain P6497)</name>
    <name type="common">Soybean stem and root rot agent</name>
    <name type="synonym">Phytophthora megasperma f. sp. glycines</name>
    <dbReference type="NCBI Taxonomy" id="1094619"/>
    <lineage>
        <taxon>Eukaryota</taxon>
        <taxon>Sar</taxon>
        <taxon>Stramenopiles</taxon>
        <taxon>Oomycota</taxon>
        <taxon>Peronosporomycetes</taxon>
        <taxon>Peronosporales</taxon>
        <taxon>Peronosporaceae</taxon>
        <taxon>Phytophthora</taxon>
    </lineage>
</organism>
<feature type="compositionally biased region" description="Polar residues" evidence="2">
    <location>
        <begin position="578"/>
        <end position="590"/>
    </location>
</feature>
<accession>G4ZD72</accession>
<feature type="region of interest" description="Disordered" evidence="2">
    <location>
        <begin position="655"/>
        <end position="685"/>
    </location>
</feature>
<dbReference type="EMBL" id="JH159154">
    <property type="protein sequence ID" value="EGZ16480.1"/>
    <property type="molecule type" value="Genomic_DNA"/>
</dbReference>
<dbReference type="Proteomes" id="UP000002640">
    <property type="component" value="Unassembled WGS sequence"/>
</dbReference>
<dbReference type="KEGG" id="psoj:PHYSODRAFT_262623"/>
<protein>
    <recommendedName>
        <fullName evidence="3">FHA domain-containing protein</fullName>
    </recommendedName>
</protein>
<proteinExistence type="predicted"/>
<feature type="region of interest" description="Disordered" evidence="2">
    <location>
        <begin position="307"/>
        <end position="365"/>
    </location>
</feature>
<dbReference type="InterPro" id="IPR000253">
    <property type="entry name" value="FHA_dom"/>
</dbReference>
<feature type="compositionally biased region" description="Polar residues" evidence="2">
    <location>
        <begin position="662"/>
        <end position="680"/>
    </location>
</feature>
<gene>
    <name evidence="4" type="ORF">PHYSODRAFT_262623</name>
</gene>
<evidence type="ECO:0000259" key="3">
    <source>
        <dbReference type="PROSITE" id="PS50006"/>
    </source>
</evidence>
<keyword evidence="1" id="KW-0175">Coiled coil</keyword>